<dbReference type="InterPro" id="IPR044660">
    <property type="entry name" value="IBH1-like"/>
</dbReference>
<dbReference type="PANTHER" id="PTHR33124">
    <property type="entry name" value="TRANSCRIPTION FACTOR IBH1-LIKE 1"/>
    <property type="match status" value="1"/>
</dbReference>
<dbReference type="Pfam" id="PF26576">
    <property type="entry name" value="IBH1_N"/>
    <property type="match status" value="1"/>
</dbReference>
<gene>
    <name evidence="4" type="ORF">MKW98_020579</name>
</gene>
<sequence length="175" mass="19970">MMNQQSIRNSSSRKTQFAIRFLRALTRIKMATPIVSSVQSRKKCSRRIKRAADTSMAATIGSRRSWGRAILLKHRKQVRNRVLMRQKVVGDNNKGNKTRKIKVVNKEEKQINKARKIDSSKGVQGSVNRANKLRKLVPGGDAMDFCSLLEETAHYIKSLNTQVQLMQKIADIYET</sequence>
<feature type="domain" description="IBH1-like N-terminal" evidence="3">
    <location>
        <begin position="11"/>
        <end position="77"/>
    </location>
</feature>
<evidence type="ECO:0000256" key="2">
    <source>
        <dbReference type="ARBA" id="ARBA00023163"/>
    </source>
</evidence>
<evidence type="ECO:0000256" key="1">
    <source>
        <dbReference type="ARBA" id="ARBA00023015"/>
    </source>
</evidence>
<keyword evidence="2" id="KW-0804">Transcription</keyword>
<reference evidence="4" key="1">
    <citation type="submission" date="2022-04" db="EMBL/GenBank/DDBJ databases">
        <title>A functionally conserved STORR gene fusion in Papaver species that diverged 16.8 million years ago.</title>
        <authorList>
            <person name="Catania T."/>
        </authorList>
    </citation>
    <scope>NUCLEOTIDE SEQUENCE</scope>
    <source>
        <strain evidence="4">S-188037</strain>
    </source>
</reference>
<dbReference type="AlphaFoldDB" id="A0AAD4XNE6"/>
<dbReference type="EMBL" id="JAJJMB010005862">
    <property type="protein sequence ID" value="KAI3936874.1"/>
    <property type="molecule type" value="Genomic_DNA"/>
</dbReference>
<dbReference type="GO" id="GO:0006355">
    <property type="term" value="P:regulation of DNA-templated transcription"/>
    <property type="evidence" value="ECO:0007669"/>
    <property type="project" value="InterPro"/>
</dbReference>
<proteinExistence type="predicted"/>
<evidence type="ECO:0000259" key="3">
    <source>
        <dbReference type="Pfam" id="PF26576"/>
    </source>
</evidence>
<keyword evidence="1" id="KW-0805">Transcription regulation</keyword>
<dbReference type="PANTHER" id="PTHR33124:SF40">
    <property type="entry name" value="TRANSCRIPTION FACTOR IBH1"/>
    <property type="match status" value="1"/>
</dbReference>
<comment type="caution">
    <text evidence="4">The sequence shown here is derived from an EMBL/GenBank/DDBJ whole genome shotgun (WGS) entry which is preliminary data.</text>
</comment>
<evidence type="ECO:0000313" key="4">
    <source>
        <dbReference type="EMBL" id="KAI3936874.1"/>
    </source>
</evidence>
<keyword evidence="5" id="KW-1185">Reference proteome</keyword>
<name>A0AAD4XNE6_9MAGN</name>
<accession>A0AAD4XNE6</accession>
<protein>
    <recommendedName>
        <fullName evidence="3">IBH1-like N-terminal domain-containing protein</fullName>
    </recommendedName>
</protein>
<evidence type="ECO:0000313" key="5">
    <source>
        <dbReference type="Proteomes" id="UP001202328"/>
    </source>
</evidence>
<organism evidence="4 5">
    <name type="scientific">Papaver atlanticum</name>
    <dbReference type="NCBI Taxonomy" id="357466"/>
    <lineage>
        <taxon>Eukaryota</taxon>
        <taxon>Viridiplantae</taxon>
        <taxon>Streptophyta</taxon>
        <taxon>Embryophyta</taxon>
        <taxon>Tracheophyta</taxon>
        <taxon>Spermatophyta</taxon>
        <taxon>Magnoliopsida</taxon>
        <taxon>Ranunculales</taxon>
        <taxon>Papaveraceae</taxon>
        <taxon>Papaveroideae</taxon>
        <taxon>Papaver</taxon>
    </lineage>
</organism>
<dbReference type="InterPro" id="IPR059002">
    <property type="entry name" value="IBH1_N"/>
</dbReference>
<dbReference type="Proteomes" id="UP001202328">
    <property type="component" value="Unassembled WGS sequence"/>
</dbReference>